<keyword evidence="2" id="KW-1185">Reference proteome</keyword>
<name>A0A1V6V7F8_9EURO</name>
<evidence type="ECO:0000313" key="1">
    <source>
        <dbReference type="EMBL" id="OQE46591.1"/>
    </source>
</evidence>
<dbReference type="Proteomes" id="UP000191500">
    <property type="component" value="Unassembled WGS sequence"/>
</dbReference>
<dbReference type="EMBL" id="MDDG01000001">
    <property type="protein sequence ID" value="OQE46591.1"/>
    <property type="molecule type" value="Genomic_DNA"/>
</dbReference>
<gene>
    <name evidence="1" type="ORF">PENCOP_c001G06418</name>
</gene>
<sequence>MASTPFAIDVLKGPSSKRETKELEAGFARRSMMLVRRLLGEDRLIELLRDETAASTEWWKKACSNSNGKWTPARIALSVRGVLSQEFIQWFIPAQGGMLPEPEKLAAHPEHWVVRPSKESKSMTVLETLGERPTLFTLAFDVQAAEFVQDEPTFTTKMTGRGYLEDGSQIIELYHQFRDHADGQGFDVDLAIYFPVGAGEDVVECHRQHLLVEFSNWSKQAFEAKAAR</sequence>
<accession>A0A1V6V7F8</accession>
<proteinExistence type="predicted"/>
<evidence type="ECO:0000313" key="2">
    <source>
        <dbReference type="Proteomes" id="UP000191500"/>
    </source>
</evidence>
<dbReference type="AlphaFoldDB" id="A0A1V6V7F8"/>
<comment type="caution">
    <text evidence="1">The sequence shown here is derived from an EMBL/GenBank/DDBJ whole genome shotgun (WGS) entry which is preliminary data.</text>
</comment>
<organism evidence="1 2">
    <name type="scientific">Penicillium coprophilum</name>
    <dbReference type="NCBI Taxonomy" id="36646"/>
    <lineage>
        <taxon>Eukaryota</taxon>
        <taxon>Fungi</taxon>
        <taxon>Dikarya</taxon>
        <taxon>Ascomycota</taxon>
        <taxon>Pezizomycotina</taxon>
        <taxon>Eurotiomycetes</taxon>
        <taxon>Eurotiomycetidae</taxon>
        <taxon>Eurotiales</taxon>
        <taxon>Aspergillaceae</taxon>
        <taxon>Penicillium</taxon>
    </lineage>
</organism>
<reference evidence="2" key="1">
    <citation type="journal article" date="2017" name="Nat. Microbiol.">
        <title>Global analysis of biosynthetic gene clusters reveals vast potential of secondary metabolite production in Penicillium species.</title>
        <authorList>
            <person name="Nielsen J.C."/>
            <person name="Grijseels S."/>
            <person name="Prigent S."/>
            <person name="Ji B."/>
            <person name="Dainat J."/>
            <person name="Nielsen K.F."/>
            <person name="Frisvad J.C."/>
            <person name="Workman M."/>
            <person name="Nielsen J."/>
        </authorList>
    </citation>
    <scope>NUCLEOTIDE SEQUENCE [LARGE SCALE GENOMIC DNA]</scope>
    <source>
        <strain evidence="2">IBT 31321</strain>
    </source>
</reference>
<protein>
    <submittedName>
        <fullName evidence="1">Uncharacterized protein</fullName>
    </submittedName>
</protein>